<keyword evidence="5" id="KW-0812">Transmembrane</keyword>
<accession>A0A2B4RIX5</accession>
<dbReference type="AlphaFoldDB" id="A0A2B4RIX5"/>
<evidence type="ECO:0000313" key="18">
    <source>
        <dbReference type="EMBL" id="PFX16769.1"/>
    </source>
</evidence>
<evidence type="ECO:0000256" key="16">
    <source>
        <dbReference type="SAM" id="Coils"/>
    </source>
</evidence>
<gene>
    <name evidence="18" type="primary">B3gat3</name>
    <name evidence="18" type="ORF">AWC38_SpisGene18947</name>
</gene>
<keyword evidence="6 14" id="KW-0479">Metal-binding</keyword>
<proteinExistence type="inferred from homology"/>
<comment type="subcellular location">
    <subcellularLocation>
        <location evidence="15">Golgi apparatus membrane</location>
        <topology evidence="15">Single-pass type II membrane protein</topology>
    </subcellularLocation>
    <subcellularLocation>
        <location evidence="1">Membrane</location>
        <topology evidence="1">Single-pass type II membrane protein</topology>
    </subcellularLocation>
</comment>
<dbReference type="FunFam" id="3.90.550.10:FF:000044">
    <property type="entry name" value="Galactosylgalactosylxylosylprotein 3-beta-glucuronosyltransferase"/>
    <property type="match status" value="1"/>
</dbReference>
<evidence type="ECO:0000256" key="7">
    <source>
        <dbReference type="ARBA" id="ARBA00022968"/>
    </source>
</evidence>
<dbReference type="CDD" id="cd00218">
    <property type="entry name" value="GlcAT-I"/>
    <property type="match status" value="1"/>
</dbReference>
<evidence type="ECO:0000313" key="19">
    <source>
        <dbReference type="Proteomes" id="UP000225706"/>
    </source>
</evidence>
<dbReference type="EC" id="2.4.1.135" evidence="3 15"/>
<keyword evidence="8" id="KW-1133">Transmembrane helix</keyword>
<keyword evidence="11 14" id="KW-0464">Manganese</keyword>
<dbReference type="InterPro" id="IPR029044">
    <property type="entry name" value="Nucleotide-diphossugar_trans"/>
</dbReference>
<keyword evidence="7 15" id="KW-0735">Signal-anchor</keyword>
<dbReference type="Gene3D" id="3.90.550.10">
    <property type="entry name" value="Spore Coat Polysaccharide Biosynthesis Protein SpsA, Chain A"/>
    <property type="match status" value="1"/>
</dbReference>
<dbReference type="Proteomes" id="UP000225706">
    <property type="component" value="Unassembled WGS sequence"/>
</dbReference>
<comment type="pathway">
    <text evidence="15">Protein modification; protein glycosylation.</text>
</comment>
<keyword evidence="16" id="KW-0175">Coiled coil</keyword>
<dbReference type="GO" id="GO:0000139">
    <property type="term" value="C:Golgi membrane"/>
    <property type="evidence" value="ECO:0007669"/>
    <property type="project" value="UniProtKB-SubCell"/>
</dbReference>
<feature type="coiled-coil region" evidence="16">
    <location>
        <begin position="91"/>
        <end position="118"/>
    </location>
</feature>
<dbReference type="GO" id="GO:0046872">
    <property type="term" value="F:metal ion binding"/>
    <property type="evidence" value="ECO:0007669"/>
    <property type="project" value="UniProtKB-KW"/>
</dbReference>
<keyword evidence="10" id="KW-0325">Glycoprotein</keyword>
<evidence type="ECO:0000256" key="10">
    <source>
        <dbReference type="ARBA" id="ARBA00023180"/>
    </source>
</evidence>
<evidence type="ECO:0000256" key="11">
    <source>
        <dbReference type="ARBA" id="ARBA00023211"/>
    </source>
</evidence>
<keyword evidence="17" id="KW-0732">Signal</keyword>
<dbReference type="GO" id="GO:0050650">
    <property type="term" value="P:chondroitin sulfate proteoglycan biosynthetic process"/>
    <property type="evidence" value="ECO:0007669"/>
    <property type="project" value="TreeGrafter"/>
</dbReference>
<evidence type="ECO:0000256" key="4">
    <source>
        <dbReference type="ARBA" id="ARBA00022679"/>
    </source>
</evidence>
<reference evidence="19" key="1">
    <citation type="journal article" date="2017" name="bioRxiv">
        <title>Comparative analysis of the genomes of Stylophora pistillata and Acropora digitifera provides evidence for extensive differences between species of corals.</title>
        <authorList>
            <person name="Voolstra C.R."/>
            <person name="Li Y."/>
            <person name="Liew Y.J."/>
            <person name="Baumgarten S."/>
            <person name="Zoccola D."/>
            <person name="Flot J.-F."/>
            <person name="Tambutte S."/>
            <person name="Allemand D."/>
            <person name="Aranda M."/>
        </authorList>
    </citation>
    <scope>NUCLEOTIDE SEQUENCE [LARGE SCALE GENOMIC DNA]</scope>
</reference>
<comment type="caution">
    <text evidence="18">The sequence shown here is derived from an EMBL/GenBank/DDBJ whole genome shotgun (WGS) entry which is preliminary data.</text>
</comment>
<comment type="similarity">
    <text evidence="2 15">Belongs to the glycosyltransferase 43 family.</text>
</comment>
<keyword evidence="15" id="KW-0333">Golgi apparatus</keyword>
<evidence type="ECO:0000256" key="6">
    <source>
        <dbReference type="ARBA" id="ARBA00022723"/>
    </source>
</evidence>
<organism evidence="18 19">
    <name type="scientific">Stylophora pistillata</name>
    <name type="common">Smooth cauliflower coral</name>
    <dbReference type="NCBI Taxonomy" id="50429"/>
    <lineage>
        <taxon>Eukaryota</taxon>
        <taxon>Metazoa</taxon>
        <taxon>Cnidaria</taxon>
        <taxon>Anthozoa</taxon>
        <taxon>Hexacorallia</taxon>
        <taxon>Scleractinia</taxon>
        <taxon>Astrocoeniina</taxon>
        <taxon>Pocilloporidae</taxon>
        <taxon>Stylophora</taxon>
    </lineage>
</organism>
<feature type="chain" id="PRO_5012880106" description="Galactosylgalactosylxylosylprotein 3-beta-glucuronosyltransferase" evidence="17">
    <location>
        <begin position="21"/>
        <end position="390"/>
    </location>
</feature>
<dbReference type="OrthoDB" id="675023at2759"/>
<dbReference type="PANTHER" id="PTHR10896:SF65">
    <property type="entry name" value="GALACTOSYLGALACTOSYLXYLOSYLPROTEIN 3-BETA-GLUCURONOSYLTRANSFERASE 3"/>
    <property type="match status" value="1"/>
</dbReference>
<comment type="catalytic activity">
    <reaction evidence="12 15">
        <text>3-O-(beta-D-galactosyl-(1-&gt;3)-beta-D-galactosyl-(1-&gt;4)-beta-D-xylosyl)-L-seryl-[protein] + UDP-alpha-D-glucuronate = 3-O-(beta-D-GlcA-(1-&gt;3)-beta-D-Gal-(1-&gt;3)-beta-D-Gal-(1-&gt;4)-beta-D-Xyl)-L-seryl-[protein] + UDP + H(+)</text>
        <dbReference type="Rhea" id="RHEA:24168"/>
        <dbReference type="Rhea" id="RHEA-COMP:12571"/>
        <dbReference type="Rhea" id="RHEA-COMP:12573"/>
        <dbReference type="ChEBI" id="CHEBI:15378"/>
        <dbReference type="ChEBI" id="CHEBI:58052"/>
        <dbReference type="ChEBI" id="CHEBI:58223"/>
        <dbReference type="ChEBI" id="CHEBI:132090"/>
        <dbReference type="ChEBI" id="CHEBI:132093"/>
        <dbReference type="EC" id="2.4.1.135"/>
    </reaction>
</comment>
<dbReference type="SUPFAM" id="SSF53448">
    <property type="entry name" value="Nucleotide-diphospho-sugar transferases"/>
    <property type="match status" value="1"/>
</dbReference>
<evidence type="ECO:0000256" key="3">
    <source>
        <dbReference type="ARBA" id="ARBA00012641"/>
    </source>
</evidence>
<dbReference type="STRING" id="50429.A0A2B4RIX5"/>
<keyword evidence="19" id="KW-1185">Reference proteome</keyword>
<name>A0A2B4RIX5_STYPI</name>
<dbReference type="GO" id="GO:0015018">
    <property type="term" value="F:galactosylgalactosylxylosylprotein 3-beta-glucuronosyltransferase activity"/>
    <property type="evidence" value="ECO:0007669"/>
    <property type="project" value="UniProtKB-UniRule"/>
</dbReference>
<evidence type="ECO:0000256" key="9">
    <source>
        <dbReference type="ARBA" id="ARBA00023136"/>
    </source>
</evidence>
<comment type="cofactor">
    <cofactor evidence="14 15">
        <name>Mn(2+)</name>
        <dbReference type="ChEBI" id="CHEBI:29035"/>
    </cofactor>
</comment>
<dbReference type="PANTHER" id="PTHR10896">
    <property type="entry name" value="GALACTOSYLGALACTOSYLXYLOSYLPROTEIN 3-BETA-GLUCURONOSYLTRANSFERASE BETA-1,3-GLUCURONYLTRANSFERASE"/>
    <property type="match status" value="1"/>
</dbReference>
<feature type="active site" description="Proton donor/acceptor" evidence="13">
    <location>
        <position position="334"/>
    </location>
</feature>
<evidence type="ECO:0000256" key="2">
    <source>
        <dbReference type="ARBA" id="ARBA00007706"/>
    </source>
</evidence>
<sequence>MNRIRCTKFLLLVVFLGLLAYLMLKDESICITVNSVHNPMTAREIAALLQEDEKTEKPWTGRKRGKILSRVKDNEEVEALEGKQQSLLDHLIKARKMEEELKKNIIRLTAELRNVRKSRGGSELKRLMGAEELNLPTVFVITPTFKRFVQKAELTRVYQALKPVKNLHWIVVEDAVNKTDLVANFLKTSGLKYTHLNVRTPDILRRHRNELRRMKPRGVVQRNLGIQWLRENINPHKVSGVIYFADDDNTYDSKIFDEMRWIQRVGVWPVAFTGAVRWAGPLCKNGKVVGFHAKWGRFRPFPIDMAAFAVNLKKLLIDFPNATFVAVEQPGMLESSLLSQITKVEELEPVTPNCSKVYVWHTRTETPKDSILGERQLIKKGMPSDKSIET</sequence>
<dbReference type="UniPathway" id="UPA00378"/>
<evidence type="ECO:0000256" key="8">
    <source>
        <dbReference type="ARBA" id="ARBA00022989"/>
    </source>
</evidence>
<dbReference type="EMBL" id="LSMT01000520">
    <property type="protein sequence ID" value="PFX16769.1"/>
    <property type="molecule type" value="Genomic_DNA"/>
</dbReference>
<feature type="binding site" evidence="14">
    <location>
        <position position="248"/>
    </location>
    <ligand>
        <name>Mn(2+)</name>
        <dbReference type="ChEBI" id="CHEBI:29035"/>
    </ligand>
</feature>
<evidence type="ECO:0000256" key="13">
    <source>
        <dbReference type="PIRSR" id="PIRSR605027-1"/>
    </source>
</evidence>
<protein>
    <recommendedName>
        <fullName evidence="3 15">Galactosylgalactosylxylosylprotein 3-beta-glucuronosyltransferase</fullName>
        <ecNumber evidence="3 15">2.4.1.135</ecNumber>
    </recommendedName>
</protein>
<evidence type="ECO:0000256" key="15">
    <source>
        <dbReference type="RuleBase" id="RU363127"/>
    </source>
</evidence>
<dbReference type="GO" id="GO:0005975">
    <property type="term" value="P:carbohydrate metabolic process"/>
    <property type="evidence" value="ECO:0007669"/>
    <property type="project" value="TreeGrafter"/>
</dbReference>
<evidence type="ECO:0000256" key="5">
    <source>
        <dbReference type="ARBA" id="ARBA00022692"/>
    </source>
</evidence>
<feature type="signal peptide" evidence="17">
    <location>
        <begin position="1"/>
        <end position="20"/>
    </location>
</feature>
<dbReference type="InterPro" id="IPR005027">
    <property type="entry name" value="Glyco_trans_43"/>
</dbReference>
<keyword evidence="4 15" id="KW-0808">Transferase</keyword>
<evidence type="ECO:0000256" key="17">
    <source>
        <dbReference type="SAM" id="SignalP"/>
    </source>
</evidence>
<evidence type="ECO:0000256" key="12">
    <source>
        <dbReference type="ARBA" id="ARBA00047979"/>
    </source>
</evidence>
<evidence type="ECO:0000256" key="14">
    <source>
        <dbReference type="PIRSR" id="PIRSR605027-3"/>
    </source>
</evidence>
<keyword evidence="9" id="KW-0472">Membrane</keyword>
<evidence type="ECO:0000256" key="1">
    <source>
        <dbReference type="ARBA" id="ARBA00004606"/>
    </source>
</evidence>
<dbReference type="Pfam" id="PF03360">
    <property type="entry name" value="Glyco_transf_43"/>
    <property type="match status" value="1"/>
</dbReference>